<dbReference type="PROSITE" id="PS50835">
    <property type="entry name" value="IG_LIKE"/>
    <property type="match status" value="2"/>
</dbReference>
<evidence type="ECO:0000256" key="4">
    <source>
        <dbReference type="ARBA" id="ARBA00022729"/>
    </source>
</evidence>
<keyword evidence="10" id="KW-0393">Immunoglobulin domain</keyword>
<dbReference type="InterPro" id="IPR003599">
    <property type="entry name" value="Ig_sub"/>
</dbReference>
<keyword evidence="8" id="KW-0325">Glycoprotein</keyword>
<dbReference type="SMART" id="SM00409">
    <property type="entry name" value="IG"/>
    <property type="match status" value="3"/>
</dbReference>
<dbReference type="GO" id="GO:0005737">
    <property type="term" value="C:cytoplasm"/>
    <property type="evidence" value="ECO:0007669"/>
    <property type="project" value="UniProtKB-SubCell"/>
</dbReference>
<sequence length="476" mass="53248">MLSPVPLSSHKSHGSLEHKQLEDMGSVAAFMNLLLCAMPLISGANPELISVPSVVNGIKGKPLYVAVEKNFNEEGAQFQGTWFQLSPNPSHLVTFDNNKVIHDMVLRETLEHITPPNISLNFTSLDEADEGDYQLKINIILNGQTESETVIKNVKITVNVPLSIPVVEKSHKGTLVEDQDNVTLTCTVEKGTNPKFDWFRNNYVINPSKRHAFLQDNSILQINPVKKEDIGAYSCAVHNPISHYQSEDMELSVFYGPYNLEVNCEQSLKIGEVFTVNKGEMVFFDCLADSNPPNTCVWISRNDNSTEVLMTGPRFELASHTLGHATNFLCRAFNNVTNKQDETHFTIVVANLGKERENLVQEETAVSSLAVIAVFSLLIIVCMLIVLFWKSCHPSKAFMKIYSRPIPEQKGLHRSGHEDATEDFGIYEFVSIPGKMESREASCRSLTRLDSARDLHTTIYDVIKHVPETPTLSLMK</sequence>
<dbReference type="InterPro" id="IPR003598">
    <property type="entry name" value="Ig_sub2"/>
</dbReference>
<evidence type="ECO:0000256" key="6">
    <source>
        <dbReference type="ARBA" id="ARBA00023136"/>
    </source>
</evidence>
<keyword evidence="6 12" id="KW-0472">Membrane</keyword>
<keyword evidence="5 12" id="KW-1133">Transmembrane helix</keyword>
<keyword evidence="3 12" id="KW-0812">Transmembrane</keyword>
<reference evidence="14" key="1">
    <citation type="submission" date="2023-06" db="EMBL/GenBank/DDBJ databases">
        <title>Male Hemibagrus guttatus genome.</title>
        <authorList>
            <person name="Bian C."/>
        </authorList>
    </citation>
    <scope>NUCLEOTIDE SEQUENCE</scope>
    <source>
        <strain evidence="14">Male_cb2023</strain>
        <tissue evidence="14">Muscle</tissue>
    </source>
</reference>
<comment type="subcellular location">
    <subcellularLocation>
        <location evidence="1">Cytoplasm</location>
    </subcellularLocation>
    <subcellularLocation>
        <location evidence="11">Endomembrane system</location>
        <topology evidence="11">Single-pass type I membrane protein</topology>
    </subcellularLocation>
</comment>
<dbReference type="PANTHER" id="PTHR44888">
    <property type="entry name" value="HEPACAM FAMILY MEMBER 2-RELATED"/>
    <property type="match status" value="1"/>
</dbReference>
<dbReference type="EMBL" id="JAUCMX010000024">
    <property type="protein sequence ID" value="KAK3512011.1"/>
    <property type="molecule type" value="Genomic_DNA"/>
</dbReference>
<evidence type="ECO:0000256" key="2">
    <source>
        <dbReference type="ARBA" id="ARBA00022490"/>
    </source>
</evidence>
<dbReference type="InterPro" id="IPR036179">
    <property type="entry name" value="Ig-like_dom_sf"/>
</dbReference>
<keyword evidence="9" id="KW-0131">Cell cycle</keyword>
<dbReference type="InterPro" id="IPR052280">
    <property type="entry name" value="HEPACAM_domain"/>
</dbReference>
<dbReference type="SMART" id="SM00408">
    <property type="entry name" value="IGc2"/>
    <property type="match status" value="2"/>
</dbReference>
<keyword evidence="15" id="KW-1185">Reference proteome</keyword>
<dbReference type="Proteomes" id="UP001274896">
    <property type="component" value="Unassembled WGS sequence"/>
</dbReference>
<dbReference type="InterPro" id="IPR013783">
    <property type="entry name" value="Ig-like_fold"/>
</dbReference>
<comment type="caution">
    <text evidence="14">The sequence shown here is derived from an EMBL/GenBank/DDBJ whole genome shotgun (WGS) entry which is preliminary data.</text>
</comment>
<organism evidence="14 15">
    <name type="scientific">Hemibagrus guttatus</name>
    <dbReference type="NCBI Taxonomy" id="175788"/>
    <lineage>
        <taxon>Eukaryota</taxon>
        <taxon>Metazoa</taxon>
        <taxon>Chordata</taxon>
        <taxon>Craniata</taxon>
        <taxon>Vertebrata</taxon>
        <taxon>Euteleostomi</taxon>
        <taxon>Actinopterygii</taxon>
        <taxon>Neopterygii</taxon>
        <taxon>Teleostei</taxon>
        <taxon>Ostariophysi</taxon>
        <taxon>Siluriformes</taxon>
        <taxon>Bagridae</taxon>
        <taxon>Hemibagrus</taxon>
    </lineage>
</organism>
<evidence type="ECO:0000256" key="7">
    <source>
        <dbReference type="ARBA" id="ARBA00023157"/>
    </source>
</evidence>
<evidence type="ECO:0000256" key="5">
    <source>
        <dbReference type="ARBA" id="ARBA00022989"/>
    </source>
</evidence>
<dbReference type="InterPro" id="IPR007110">
    <property type="entry name" value="Ig-like_dom"/>
</dbReference>
<evidence type="ECO:0000256" key="11">
    <source>
        <dbReference type="ARBA" id="ARBA00046288"/>
    </source>
</evidence>
<protein>
    <recommendedName>
        <fullName evidence="13">Ig-like domain-containing protein</fullName>
    </recommendedName>
</protein>
<evidence type="ECO:0000313" key="15">
    <source>
        <dbReference type="Proteomes" id="UP001274896"/>
    </source>
</evidence>
<feature type="domain" description="Ig-like" evidence="13">
    <location>
        <begin position="165"/>
        <end position="252"/>
    </location>
</feature>
<evidence type="ECO:0000313" key="14">
    <source>
        <dbReference type="EMBL" id="KAK3512011.1"/>
    </source>
</evidence>
<evidence type="ECO:0000256" key="1">
    <source>
        <dbReference type="ARBA" id="ARBA00004496"/>
    </source>
</evidence>
<keyword evidence="2" id="KW-0963">Cytoplasm</keyword>
<keyword evidence="7" id="KW-1015">Disulfide bond</keyword>
<gene>
    <name evidence="14" type="ORF">QTP70_027622</name>
</gene>
<evidence type="ECO:0000256" key="9">
    <source>
        <dbReference type="ARBA" id="ARBA00023306"/>
    </source>
</evidence>
<evidence type="ECO:0000256" key="10">
    <source>
        <dbReference type="ARBA" id="ARBA00023319"/>
    </source>
</evidence>
<evidence type="ECO:0000259" key="13">
    <source>
        <dbReference type="PROSITE" id="PS50835"/>
    </source>
</evidence>
<dbReference type="Gene3D" id="2.60.40.10">
    <property type="entry name" value="Immunoglobulins"/>
    <property type="match status" value="2"/>
</dbReference>
<dbReference type="AlphaFoldDB" id="A0AAE0UN96"/>
<proteinExistence type="predicted"/>
<evidence type="ECO:0000256" key="8">
    <source>
        <dbReference type="ARBA" id="ARBA00023180"/>
    </source>
</evidence>
<name>A0AAE0UN96_9TELE</name>
<dbReference type="PANTHER" id="PTHR44888:SF1">
    <property type="entry name" value="HEPACAM FAMILY MEMBER 2"/>
    <property type="match status" value="1"/>
</dbReference>
<evidence type="ECO:0000256" key="12">
    <source>
        <dbReference type="SAM" id="Phobius"/>
    </source>
</evidence>
<evidence type="ECO:0000256" key="3">
    <source>
        <dbReference type="ARBA" id="ARBA00022692"/>
    </source>
</evidence>
<feature type="transmembrane region" description="Helical" evidence="12">
    <location>
        <begin position="365"/>
        <end position="389"/>
    </location>
</feature>
<keyword evidence="4" id="KW-0732">Signal</keyword>
<dbReference type="SUPFAM" id="SSF48726">
    <property type="entry name" value="Immunoglobulin"/>
    <property type="match status" value="2"/>
</dbReference>
<accession>A0AAE0UN96</accession>
<feature type="domain" description="Ig-like" evidence="13">
    <location>
        <begin position="257"/>
        <end position="346"/>
    </location>
</feature>
<dbReference type="Pfam" id="PF13927">
    <property type="entry name" value="Ig_3"/>
    <property type="match status" value="1"/>
</dbReference>
<dbReference type="GO" id="GO:0012505">
    <property type="term" value="C:endomembrane system"/>
    <property type="evidence" value="ECO:0007669"/>
    <property type="project" value="UniProtKB-SubCell"/>
</dbReference>